<dbReference type="Proteomes" id="UP001381693">
    <property type="component" value="Unassembled WGS sequence"/>
</dbReference>
<dbReference type="EMBL" id="JAXCGZ010002598">
    <property type="protein sequence ID" value="KAK7083734.1"/>
    <property type="molecule type" value="Genomic_DNA"/>
</dbReference>
<feature type="non-terminal residue" evidence="1">
    <location>
        <position position="1"/>
    </location>
</feature>
<reference evidence="1 2" key="1">
    <citation type="submission" date="2023-11" db="EMBL/GenBank/DDBJ databases">
        <title>Halocaridina rubra genome assembly.</title>
        <authorList>
            <person name="Smith C."/>
        </authorList>
    </citation>
    <scope>NUCLEOTIDE SEQUENCE [LARGE SCALE GENOMIC DNA]</scope>
    <source>
        <strain evidence="1">EP-1</strain>
        <tissue evidence="1">Whole</tissue>
    </source>
</reference>
<evidence type="ECO:0000313" key="1">
    <source>
        <dbReference type="EMBL" id="KAK7083734.1"/>
    </source>
</evidence>
<dbReference type="AlphaFoldDB" id="A0AAN8XT67"/>
<comment type="caution">
    <text evidence="1">The sequence shown here is derived from an EMBL/GenBank/DDBJ whole genome shotgun (WGS) entry which is preliminary data.</text>
</comment>
<proteinExistence type="predicted"/>
<name>A0AAN8XT67_HALRR</name>
<accession>A0AAN8XT67</accession>
<organism evidence="1 2">
    <name type="scientific">Halocaridina rubra</name>
    <name type="common">Hawaiian red shrimp</name>
    <dbReference type="NCBI Taxonomy" id="373956"/>
    <lineage>
        <taxon>Eukaryota</taxon>
        <taxon>Metazoa</taxon>
        <taxon>Ecdysozoa</taxon>
        <taxon>Arthropoda</taxon>
        <taxon>Crustacea</taxon>
        <taxon>Multicrustacea</taxon>
        <taxon>Malacostraca</taxon>
        <taxon>Eumalacostraca</taxon>
        <taxon>Eucarida</taxon>
        <taxon>Decapoda</taxon>
        <taxon>Pleocyemata</taxon>
        <taxon>Caridea</taxon>
        <taxon>Atyoidea</taxon>
        <taxon>Atyidae</taxon>
        <taxon>Halocaridina</taxon>
    </lineage>
</organism>
<sequence length="66" mass="7535">KTTWSHHDSTQFDLFGRVKGQTSKEMTYYADMAKKKGMNIKHFDLQQPSVGISLTRSVITCLLKVT</sequence>
<gene>
    <name evidence="1" type="ORF">SK128_028381</name>
</gene>
<evidence type="ECO:0000313" key="2">
    <source>
        <dbReference type="Proteomes" id="UP001381693"/>
    </source>
</evidence>
<protein>
    <submittedName>
        <fullName evidence="1">Uncharacterized protein</fullName>
    </submittedName>
</protein>
<keyword evidence="2" id="KW-1185">Reference proteome</keyword>